<evidence type="ECO:0008006" key="3">
    <source>
        <dbReference type="Google" id="ProtNLM"/>
    </source>
</evidence>
<comment type="caution">
    <text evidence="1">The sequence shown here is derived from an EMBL/GenBank/DDBJ whole genome shotgun (WGS) entry which is preliminary data.</text>
</comment>
<dbReference type="Proteomes" id="UP001500547">
    <property type="component" value="Unassembled WGS sequence"/>
</dbReference>
<dbReference type="EMBL" id="BAABLD010000008">
    <property type="protein sequence ID" value="GAA5165036.1"/>
    <property type="molecule type" value="Genomic_DNA"/>
</dbReference>
<accession>A0ABP9QPX2</accession>
<gene>
    <name evidence="1" type="ORF">GCM10025770_19930</name>
</gene>
<keyword evidence="2" id="KW-1185">Reference proteome</keyword>
<evidence type="ECO:0000313" key="2">
    <source>
        <dbReference type="Proteomes" id="UP001500547"/>
    </source>
</evidence>
<organism evidence="1 2">
    <name type="scientific">Viridibacterium curvum</name>
    <dbReference type="NCBI Taxonomy" id="1101404"/>
    <lineage>
        <taxon>Bacteria</taxon>
        <taxon>Pseudomonadati</taxon>
        <taxon>Pseudomonadota</taxon>
        <taxon>Betaproteobacteria</taxon>
        <taxon>Rhodocyclales</taxon>
        <taxon>Rhodocyclaceae</taxon>
        <taxon>Viridibacterium</taxon>
    </lineage>
</organism>
<dbReference type="RefSeq" id="WP_345532784.1">
    <property type="nucleotide sequence ID" value="NZ_BAABLD010000008.1"/>
</dbReference>
<sequence>MAKQTGGQLISGDEMSDFFIEIKPPFEIRPVLRKRKEYFSETVAREGKTLSVVINANFYDLSGFGALSALSGHPRLDPDNTTVQGIVVHNKTVIAGTKRPQDFFIAYYKEKAVSGDLTQAFVSGKGDPPTDSSVGLSGLGPLIINGLAYGSRNQYLAGTAANAPPIGEPGEFASSLRQRSSAKFTAFAKRDADEEFQLGKTCLGVSANRLFIYVQAHGTPGKSIGDVRDKFIAQGCKHAVFFDGSDSAMLFQNGQFKVSQGEDKDETCVIGLGFKYDDGSKR</sequence>
<protein>
    <recommendedName>
        <fullName evidence="3">Phosphodiester glycosidase domain-containing protein</fullName>
    </recommendedName>
</protein>
<reference evidence="2" key="1">
    <citation type="journal article" date="2019" name="Int. J. Syst. Evol. Microbiol.">
        <title>The Global Catalogue of Microorganisms (GCM) 10K type strain sequencing project: providing services to taxonomists for standard genome sequencing and annotation.</title>
        <authorList>
            <consortium name="The Broad Institute Genomics Platform"/>
            <consortium name="The Broad Institute Genome Sequencing Center for Infectious Disease"/>
            <person name="Wu L."/>
            <person name="Ma J."/>
        </authorList>
    </citation>
    <scope>NUCLEOTIDE SEQUENCE [LARGE SCALE GENOMIC DNA]</scope>
    <source>
        <strain evidence="2">JCM 18715</strain>
    </source>
</reference>
<name>A0ABP9QPX2_9RHOO</name>
<evidence type="ECO:0000313" key="1">
    <source>
        <dbReference type="EMBL" id="GAA5165036.1"/>
    </source>
</evidence>
<proteinExistence type="predicted"/>